<dbReference type="GO" id="GO:0032259">
    <property type="term" value="P:methylation"/>
    <property type="evidence" value="ECO:0007669"/>
    <property type="project" value="UniProtKB-KW"/>
</dbReference>
<dbReference type="Gene3D" id="3.40.50.150">
    <property type="entry name" value="Vaccinia Virus protein VP39"/>
    <property type="match status" value="1"/>
</dbReference>
<comment type="caution">
    <text evidence="6">The sequence shown here is derived from an EMBL/GenBank/DDBJ whole genome shotgun (WGS) entry which is preliminary data.</text>
</comment>
<gene>
    <name evidence="6" type="ORF">HNR67_003688</name>
</gene>
<keyword evidence="2 6" id="KW-0808">Transferase</keyword>
<organism evidence="6 7">
    <name type="scientific">Crossiella cryophila</name>
    <dbReference type="NCBI Taxonomy" id="43355"/>
    <lineage>
        <taxon>Bacteria</taxon>
        <taxon>Bacillati</taxon>
        <taxon>Actinomycetota</taxon>
        <taxon>Actinomycetes</taxon>
        <taxon>Pseudonocardiales</taxon>
        <taxon>Pseudonocardiaceae</taxon>
        <taxon>Crossiella</taxon>
    </lineage>
</organism>
<sequence>MDETYWDTLYRTRDQVWSGAPNGVLVVEITGLPPGRALEVGCGEGADAIWLAEQGWRVTAADISQEALTRADAEAKAREVTLTLLHSDIPATPPPVAAFDLVALSYFPLHRSLGPASLRALAEAVAPGGTLLVVSHDLTEGHDHRGHDGTEFRMADFYAPTDFADQLGAGWTTLVDETRPRVSPAPPGTPHTHDTVFRAQRHG</sequence>
<feature type="domain" description="Methyltransferase" evidence="5">
    <location>
        <begin position="38"/>
        <end position="129"/>
    </location>
</feature>
<evidence type="ECO:0000256" key="2">
    <source>
        <dbReference type="ARBA" id="ARBA00022679"/>
    </source>
</evidence>
<name>A0A7W7FU04_9PSEU</name>
<keyword evidence="3" id="KW-0949">S-adenosyl-L-methionine</keyword>
<evidence type="ECO:0000256" key="3">
    <source>
        <dbReference type="ARBA" id="ARBA00022691"/>
    </source>
</evidence>
<dbReference type="PANTHER" id="PTHR43464:SF19">
    <property type="entry name" value="UBIQUINONE BIOSYNTHESIS O-METHYLTRANSFERASE, MITOCHONDRIAL"/>
    <property type="match status" value="1"/>
</dbReference>
<keyword evidence="7" id="KW-1185">Reference proteome</keyword>
<dbReference type="InterPro" id="IPR029063">
    <property type="entry name" value="SAM-dependent_MTases_sf"/>
</dbReference>
<dbReference type="CDD" id="cd02440">
    <property type="entry name" value="AdoMet_MTases"/>
    <property type="match status" value="1"/>
</dbReference>
<dbReference type="Pfam" id="PF13649">
    <property type="entry name" value="Methyltransf_25"/>
    <property type="match status" value="1"/>
</dbReference>
<dbReference type="AlphaFoldDB" id="A0A7W7FU04"/>
<evidence type="ECO:0000256" key="4">
    <source>
        <dbReference type="SAM" id="MobiDB-lite"/>
    </source>
</evidence>
<dbReference type="SUPFAM" id="SSF53335">
    <property type="entry name" value="S-adenosyl-L-methionine-dependent methyltransferases"/>
    <property type="match status" value="1"/>
</dbReference>
<dbReference type="Proteomes" id="UP000533598">
    <property type="component" value="Unassembled WGS sequence"/>
</dbReference>
<dbReference type="EMBL" id="JACHMH010000001">
    <property type="protein sequence ID" value="MBB4677570.1"/>
    <property type="molecule type" value="Genomic_DNA"/>
</dbReference>
<dbReference type="GO" id="GO:0008168">
    <property type="term" value="F:methyltransferase activity"/>
    <property type="evidence" value="ECO:0007669"/>
    <property type="project" value="UniProtKB-KW"/>
</dbReference>
<proteinExistence type="predicted"/>
<evidence type="ECO:0000313" key="6">
    <source>
        <dbReference type="EMBL" id="MBB4677570.1"/>
    </source>
</evidence>
<dbReference type="InterPro" id="IPR041698">
    <property type="entry name" value="Methyltransf_25"/>
</dbReference>
<evidence type="ECO:0000313" key="7">
    <source>
        <dbReference type="Proteomes" id="UP000533598"/>
    </source>
</evidence>
<feature type="region of interest" description="Disordered" evidence="4">
    <location>
        <begin position="179"/>
        <end position="203"/>
    </location>
</feature>
<dbReference type="RefSeq" id="WP_185003498.1">
    <property type="nucleotide sequence ID" value="NZ_BAAAUI010000047.1"/>
</dbReference>
<evidence type="ECO:0000259" key="5">
    <source>
        <dbReference type="Pfam" id="PF13649"/>
    </source>
</evidence>
<protein>
    <submittedName>
        <fullName evidence="6">SAM-dependent methyltransferase</fullName>
    </submittedName>
</protein>
<accession>A0A7W7FU04</accession>
<reference evidence="6 7" key="1">
    <citation type="submission" date="2020-08" db="EMBL/GenBank/DDBJ databases">
        <title>Sequencing the genomes of 1000 actinobacteria strains.</title>
        <authorList>
            <person name="Klenk H.-P."/>
        </authorList>
    </citation>
    <scope>NUCLEOTIDE SEQUENCE [LARGE SCALE GENOMIC DNA]</scope>
    <source>
        <strain evidence="6 7">DSM 44230</strain>
    </source>
</reference>
<dbReference type="PANTHER" id="PTHR43464">
    <property type="entry name" value="METHYLTRANSFERASE"/>
    <property type="match status" value="1"/>
</dbReference>
<keyword evidence="1 6" id="KW-0489">Methyltransferase</keyword>
<evidence type="ECO:0000256" key="1">
    <source>
        <dbReference type="ARBA" id="ARBA00022603"/>
    </source>
</evidence>